<dbReference type="EMBL" id="RYZH01000044">
    <property type="protein sequence ID" value="RUL84947.1"/>
    <property type="molecule type" value="Genomic_DNA"/>
</dbReference>
<evidence type="ECO:0000259" key="5">
    <source>
        <dbReference type="PROSITE" id="PS51829"/>
    </source>
</evidence>
<dbReference type="PANTHER" id="PTHR39431">
    <property type="entry name" value="FRPA/C-RELATED PROTEIN"/>
    <property type="match status" value="1"/>
</dbReference>
<feature type="region of interest" description="Disordered" evidence="4">
    <location>
        <begin position="56"/>
        <end position="84"/>
    </location>
</feature>
<dbReference type="SUPFAM" id="SSF69318">
    <property type="entry name" value="Integrin alpha N-terminal domain"/>
    <property type="match status" value="1"/>
</dbReference>
<accession>A0A432MFP4</accession>
<name>A0A432MFP4_9BACT</name>
<dbReference type="Pfam" id="PF01483">
    <property type="entry name" value="P_proprotein"/>
    <property type="match status" value="1"/>
</dbReference>
<dbReference type="Gene3D" id="2.60.40.10">
    <property type="entry name" value="Immunoglobulins"/>
    <property type="match status" value="4"/>
</dbReference>
<dbReference type="Pfam" id="PF01839">
    <property type="entry name" value="FG-GAP"/>
    <property type="match status" value="1"/>
</dbReference>
<keyword evidence="7" id="KW-1185">Reference proteome</keyword>
<evidence type="ECO:0000256" key="3">
    <source>
        <dbReference type="ARBA" id="ARBA00022801"/>
    </source>
</evidence>
<feature type="region of interest" description="Disordered" evidence="4">
    <location>
        <begin position="2579"/>
        <end position="2600"/>
    </location>
</feature>
<dbReference type="SUPFAM" id="SSF110296">
    <property type="entry name" value="Oligoxyloglucan reducing end-specific cellobiohydrolase"/>
    <property type="match status" value="1"/>
</dbReference>
<dbReference type="GO" id="GO:0004252">
    <property type="term" value="F:serine-type endopeptidase activity"/>
    <property type="evidence" value="ECO:0007669"/>
    <property type="project" value="InterPro"/>
</dbReference>
<feature type="region of interest" description="Disordered" evidence="4">
    <location>
        <begin position="1"/>
        <end position="42"/>
    </location>
</feature>
<feature type="compositionally biased region" description="Polar residues" evidence="4">
    <location>
        <begin position="2591"/>
        <end position="2600"/>
    </location>
</feature>
<evidence type="ECO:0000313" key="7">
    <source>
        <dbReference type="Proteomes" id="UP000280296"/>
    </source>
</evidence>
<dbReference type="PANTHER" id="PTHR39431:SF1">
    <property type="entry name" value="FRPA_C-RELATED PROTEIN"/>
    <property type="match status" value="1"/>
</dbReference>
<dbReference type="Gene3D" id="2.130.10.10">
    <property type="entry name" value="YVTN repeat-like/Quinoprotein amine dehydrogenase"/>
    <property type="match status" value="2"/>
</dbReference>
<feature type="compositionally biased region" description="Low complexity" evidence="4">
    <location>
        <begin position="2928"/>
        <end position="2945"/>
    </location>
</feature>
<evidence type="ECO:0000256" key="1">
    <source>
        <dbReference type="ARBA" id="ARBA00022670"/>
    </source>
</evidence>
<dbReference type="SUPFAM" id="SSF49785">
    <property type="entry name" value="Galactose-binding domain-like"/>
    <property type="match status" value="1"/>
</dbReference>
<dbReference type="InterPro" id="IPR036278">
    <property type="entry name" value="Sialidase_sf"/>
</dbReference>
<feature type="compositionally biased region" description="Low complexity" evidence="4">
    <location>
        <begin position="2579"/>
        <end position="2589"/>
    </location>
</feature>
<feature type="compositionally biased region" description="Basic residues" evidence="4">
    <location>
        <begin position="17"/>
        <end position="33"/>
    </location>
</feature>
<feature type="region of interest" description="Disordered" evidence="4">
    <location>
        <begin position="2928"/>
        <end position="2965"/>
    </location>
</feature>
<dbReference type="InterPro" id="IPR013783">
    <property type="entry name" value="Ig-like_fold"/>
</dbReference>
<keyword evidence="3" id="KW-0378">Hydrolase</keyword>
<dbReference type="RefSeq" id="WP_126727156.1">
    <property type="nucleotide sequence ID" value="NZ_RYZH01000044.1"/>
</dbReference>
<proteinExistence type="predicted"/>
<evidence type="ECO:0000256" key="4">
    <source>
        <dbReference type="SAM" id="MobiDB-lite"/>
    </source>
</evidence>
<dbReference type="OrthoDB" id="218789at2"/>
<dbReference type="SUPFAM" id="SSF50939">
    <property type="entry name" value="Sialidases"/>
    <property type="match status" value="2"/>
</dbReference>
<evidence type="ECO:0000313" key="6">
    <source>
        <dbReference type="EMBL" id="RUL84947.1"/>
    </source>
</evidence>
<keyword evidence="1" id="KW-0645">Protease</keyword>
<dbReference type="Gene3D" id="2.120.10.10">
    <property type="match status" value="1"/>
</dbReference>
<protein>
    <recommendedName>
        <fullName evidence="5">P/Homo B domain-containing protein</fullName>
    </recommendedName>
</protein>
<evidence type="ECO:0000256" key="2">
    <source>
        <dbReference type="ARBA" id="ARBA00022729"/>
    </source>
</evidence>
<dbReference type="InterPro" id="IPR028994">
    <property type="entry name" value="Integrin_alpha_N"/>
</dbReference>
<dbReference type="InterPro" id="IPR015943">
    <property type="entry name" value="WD40/YVTN_repeat-like_dom_sf"/>
</dbReference>
<dbReference type="PROSITE" id="PS51829">
    <property type="entry name" value="P_HOMO_B"/>
    <property type="match status" value="1"/>
</dbReference>
<dbReference type="InterPro" id="IPR008979">
    <property type="entry name" value="Galactose-bd-like_sf"/>
</dbReference>
<feature type="region of interest" description="Disordered" evidence="4">
    <location>
        <begin position="1456"/>
        <end position="1476"/>
    </location>
</feature>
<dbReference type="Proteomes" id="UP000280296">
    <property type="component" value="Unassembled WGS sequence"/>
</dbReference>
<dbReference type="InterPro" id="IPR013517">
    <property type="entry name" value="FG-GAP"/>
</dbReference>
<reference evidence="6 7" key="1">
    <citation type="submission" date="2018-12" db="EMBL/GenBank/DDBJ databases">
        <authorList>
            <person name="Toschakov S.V."/>
        </authorList>
    </citation>
    <scope>NUCLEOTIDE SEQUENCE [LARGE SCALE GENOMIC DNA]</scope>
    <source>
        <strain evidence="6 7">GM2012</strain>
    </source>
</reference>
<dbReference type="InterPro" id="IPR002884">
    <property type="entry name" value="P_dom"/>
</dbReference>
<dbReference type="Gene3D" id="2.60.120.260">
    <property type="entry name" value="Galactose-binding domain-like"/>
    <property type="match status" value="1"/>
</dbReference>
<reference evidence="6 7" key="2">
    <citation type="submission" date="2019-01" db="EMBL/GenBank/DDBJ databases">
        <title>Tautonia sociabilis, a novel thermotolerant planctomycete of Isosphaeraceae family, isolated from a 4000 m deep subterranean habitat.</title>
        <authorList>
            <person name="Kovaleva O.L."/>
            <person name="Elcheninov A.G."/>
            <person name="Van Heerden E."/>
            <person name="Toshchakov S.V."/>
            <person name="Novikov A."/>
            <person name="Bonch-Osmolovskaya E.A."/>
            <person name="Kublanov I.V."/>
        </authorList>
    </citation>
    <scope>NUCLEOTIDE SEQUENCE [LARGE SCALE GENOMIC DNA]</scope>
    <source>
        <strain evidence="6 7">GM2012</strain>
    </source>
</reference>
<sequence>MRPGFFFGSSPSERPSGHRQQKSGSNRKAKLRRATLEGLEPRTLLATIPAPAVLGRANASNNSPGANDNSSESSPTIVVNPTNPNHLVASWTRFDTDPDPDLTEIQARMSTDGGLTWMTLSVPARRIDPSTGTNPAPYPTIDNASVAFGPDGSFYMLSLQHNGVTSGDLILRRYNADGSVAGTTTVYQWNRSAQDQSGATAIRLPTLAVDDTAASYTDPDNASGNVTNPHSGNVYVAYIGDTPPLQGATNWNPLTVELVRSTDQGASFSTPLVLNTGGNFGDQRNTRPRIAVSQGGGGSQPGQVTVVWDDFNSGANATPPTSIIRSRQVFNGGTTLGAEAFVAAVANVRGNDAGGGTLGGLTALGVGPQPTIAVDNTLGAFSPHRGRIYVAYTNRLDITGNPADNTEIYLAYSDNGGVSWQSAGRVNDDFADRDGFSGANGADTGRPQFLPEVAVDRATGTVVVSFYDTRHDASRVRAAMYVTASIDGGASFSEQVFVNQPEAVLDVANGQTRVVGPIPDNAPSGSSPADGTFGYGIRQGLAVLGGRVYSAWSSNLNGGLDGQDALDIQVARATIAAGPRIVEGTSGVVTTTDASGTPQAQQFVVTFDRPIDPATFSTDDVEIRARDAFGNPIGGDVLGRIPATNVTPLSATSFLVTFPAQSTPGTYSYAIGPEIRDRIRSFNTAGNAMDQSGDAVAGAADDRFSQPTPDGGLPFSGTYIRQALPLVVPGPRVVATQVVTTNGQLGSAGPNLVLNGTVAAFRVTFDRDMEPSTFTVEDVLRIIGPGGPVDPSTFTVTPIDARTFEVGFATQQLSGTYQLLLSSNIQSVGGYLVDSDQDAGVDILRGGPVETTAELAFVSRDIPVTIPASGSVESTLVVDKAFEIRDLDLQLNIAHTNVPDLTAELVAPDGTTILLFSGVGDVGDRDNFINTIFDDEATLPIQQGGPPFSSRFRPQQPLSALDNTDPSLTPGTYTLRITNAGTVAGTLNSWRLIFQEPVTGTGLGEPVADRIAADFRIFTMAEENGLSSSTWTAVGPASINGGQGSGRVTGLAVDPSDPSGNTVFVGGASGGVWKTTNFLTTDPEGPTWIPLLDRVATFGMNIGGIAVLGRNNDPNQSIVFVATGEGDVFSQGVGLLRSLDGGQSWELLDSLNNTLPFAQRGHELVGLTAFDVVVDPRPTATGEAIVYAAFSGTGANTNSGVYRSIDSGRTWQLVRAGQATDIELDPTSGPVDIFTNPTGNLQTVFASFRGEGVFISTAQGRAGSWSLMAGGVGKPTVLDLDVAPVRPVPVSNQADTPNGAKGRIVLAKPTLTGDPRQDLVYSGWLYAAVATTAGQLDGLYLTKDYGQNWTRLRIPTLPPPSNSGSIPATPTNDITQADYDPLGNSQFAQGNFNIALTVDPTNPNVVYLGGTNNGQESGLIRVDATSVNDPHAFFLNNDLPGGAVRRNYVTGAVTVEPSSPDDRRDNNPFGFDPRTSPVMNLLRDPANPLSNDVTVRVNNTGAFANSGAGVRWTPFDAVLTGTDVHRALSYVDPLTGKGRLIFGYDQGVASGVDAGDGTLLTSLGTMTVPTGSRNGNLQITQLYYGAAQPSDLTAQIAGALLYGQAQDDGFPRSDPDLLENGNINWNGPFGDGTGVATDQTGSGTAYYYNWPCCGGAITSFFRVDTPDGAPNNGVGRTTGLIQQSGGGQVPDPQWPFLGGSNFAVNPVNGQEIVMSSAVSGRVFRTLNRGLNWFPIGEPSTLGNAYFPALAFGAPATPDSEITGDYIIGGNTAGGIYVTYTGGASWIQINNGDLAGNTAPFQAIVPNPRPGTFEAYAVTSNGVYHINDTRTGSWRNITGDLFQVTHNIFGDPNFEDRLLANIKALAVDWRYVIPNDIDNPPPLSDATNPSLTHPVLYVAGEGGVLASYNDGVSWQRFPSELPNSIATTPTPPGDGGGFPVADVRDLDLALGHVDRRTGIPQTRLPGPDGTLGTSDDIISPDILVATTFGRGAYAIRLAPVVFPDSLRLVFNGQRIAPNASMPPEVGSANLVFEGISAQTASGNTVTIRAFLLDDNNQPIGGPVGTTTTNSAGRFSVSIPPSVLGADGPKRIGIQAINSSGVAGNIALFDVILDTIPPDAPTLLDLQPGSDSGSSNTDNYTNALTPGGIAAPTFDVGGVEGGVTVQLLRNGVLVASLPDAPAGTVSITDDNAGAGVPDGTHSYVVRLVDRAGNVSADSPTLEVTIDTVAPATPTTPALAPADDSGVAGDAITNVRRPRLIGSMALAANEQTPENLPFVEIVGPGDQVLGRAQVAADGSYEVQIAIDLADGVYFLQARAVDRAGNVSRTDPGLAVTIDTSLPPAASLGLSPTDDTGVPGDNVTSIRRPRLIGSSGAGLQVELIDVDGTVPGSAAPGAVVGSPVLSQVNGLYTLQFPSNLPDGTYRLLARVTNVAGNTIDSPVLVLTILNEIPTEAPTLRLAPESDTGLAGDSRTAARRPFLIGEGTPNTTIEIVGPAGQVLASGTTDAQGGYRLQLASDLTNGTIELRARLRGPSGIAGPFGAPLTLTIESVFGDSERDGRADLALYRPGTTAGGSTFLISQSSGGSRTISSADFRSSDPNSPLFNAQLRPDDIPIIGDFDGDGRADAAVFRPSSDRMPGASEWLILGSRTGPRSILFGGSGLDQPAPGDFDGDGVTDLAVFRPVSDLLPGAAEWFILPSSTGQGVRILFGGAGGLDVPAVGDFDGDGRDDIAVFRPNSDLIPGASQWFILPSGPNDVNYSQKLGGYSVLFGQAGVDQPVPLDYDGDGRDDVATFRPTTSEWFIMRSSLPTASAGLRVAFGVPGDLAAPADYDGDGIADLAAFRPSTGVWTIRRTTDSQDVVIAFGSSGDIPVLGPLAARDPRTIASSSTSGAGVGQAALQAGSTASTALDLGTQTAPTASTLNLGGLASRLSRSSSASRGRPAQAASETSSGARRLGQVRGDRPASSLRELLSGIVSRRRGGSLDA</sequence>
<feature type="compositionally biased region" description="Polar residues" evidence="4">
    <location>
        <begin position="58"/>
        <end position="84"/>
    </location>
</feature>
<dbReference type="InterPro" id="IPR044016">
    <property type="entry name" value="Big_13"/>
</dbReference>
<feature type="domain" description="P/Homo B" evidence="5">
    <location>
        <begin position="847"/>
        <end position="1004"/>
    </location>
</feature>
<dbReference type="GO" id="GO:0006508">
    <property type="term" value="P:proteolysis"/>
    <property type="evidence" value="ECO:0007669"/>
    <property type="project" value="UniProtKB-KW"/>
</dbReference>
<dbReference type="Gene3D" id="2.130.10.130">
    <property type="entry name" value="Integrin alpha, N-terminal"/>
    <property type="match status" value="1"/>
</dbReference>
<comment type="caution">
    <text evidence="6">The sequence shown here is derived from an EMBL/GenBank/DDBJ whole genome shotgun (WGS) entry which is preliminary data.</text>
</comment>
<gene>
    <name evidence="6" type="ORF">TsocGM_19600</name>
</gene>
<keyword evidence="2" id="KW-0732">Signal</keyword>
<organism evidence="6 7">
    <name type="scientific">Tautonia sociabilis</name>
    <dbReference type="NCBI Taxonomy" id="2080755"/>
    <lineage>
        <taxon>Bacteria</taxon>
        <taxon>Pseudomonadati</taxon>
        <taxon>Planctomycetota</taxon>
        <taxon>Planctomycetia</taxon>
        <taxon>Isosphaerales</taxon>
        <taxon>Isosphaeraceae</taxon>
        <taxon>Tautonia</taxon>
    </lineage>
</organism>
<dbReference type="Pfam" id="PF19077">
    <property type="entry name" value="Big_13"/>
    <property type="match status" value="3"/>
</dbReference>